<dbReference type="EMBL" id="OD045192">
    <property type="protein sequence ID" value="CAD7421189.1"/>
    <property type="molecule type" value="Genomic_DNA"/>
</dbReference>
<feature type="region of interest" description="Disordered" evidence="1">
    <location>
        <begin position="56"/>
        <end position="99"/>
    </location>
</feature>
<sequence>MSSDRGIRIRRYRVHPSAAPLVMCLACLHQGDVEALLIAPTPDAAYEQCAIFNPDCGPSGVNYTQGEEEEEEEGEDEDEEDELEEGGEEETSVTAVGSYPLSVTRARYYNTSRVSNGDDLEPLPTLDRRRREEGSGVEGYSPESEPETDDSNNNDEDDENNNNNHQYQYQYHYPNSPLSGPPGPRGYMGHFGPPGPPGIKGQMGRDGISGMNGIPGAPGHVFLIPLNSQGNEKGPDQQTEQFRQMLTQHMVRSLLFTEEGRVHLQFIL</sequence>
<feature type="region of interest" description="Disordered" evidence="1">
    <location>
        <begin position="113"/>
        <end position="182"/>
    </location>
</feature>
<feature type="compositionally biased region" description="Acidic residues" evidence="1">
    <location>
        <begin position="144"/>
        <end position="160"/>
    </location>
</feature>
<reference evidence="2" key="1">
    <citation type="submission" date="2020-11" db="EMBL/GenBank/DDBJ databases">
        <authorList>
            <person name="Tran Van P."/>
        </authorList>
    </citation>
    <scope>NUCLEOTIDE SEQUENCE</scope>
</reference>
<gene>
    <name evidence="2" type="ORF">TPSB3V08_LOCUS14604</name>
</gene>
<protein>
    <submittedName>
        <fullName evidence="2">Uncharacterized protein</fullName>
    </submittedName>
</protein>
<accession>A0A7R9HIZ1</accession>
<dbReference type="InterPro" id="IPR008160">
    <property type="entry name" value="Collagen"/>
</dbReference>
<evidence type="ECO:0000256" key="1">
    <source>
        <dbReference type="SAM" id="MobiDB-lite"/>
    </source>
</evidence>
<proteinExistence type="predicted"/>
<organism evidence="2">
    <name type="scientific">Timema poppense</name>
    <name type="common">Walking stick</name>
    <dbReference type="NCBI Taxonomy" id="170557"/>
    <lineage>
        <taxon>Eukaryota</taxon>
        <taxon>Metazoa</taxon>
        <taxon>Ecdysozoa</taxon>
        <taxon>Arthropoda</taxon>
        <taxon>Hexapoda</taxon>
        <taxon>Insecta</taxon>
        <taxon>Pterygota</taxon>
        <taxon>Neoptera</taxon>
        <taxon>Polyneoptera</taxon>
        <taxon>Phasmatodea</taxon>
        <taxon>Timematodea</taxon>
        <taxon>Timematoidea</taxon>
        <taxon>Timematidae</taxon>
        <taxon>Timema</taxon>
    </lineage>
</organism>
<feature type="compositionally biased region" description="Acidic residues" evidence="1">
    <location>
        <begin position="66"/>
        <end position="91"/>
    </location>
</feature>
<name>A0A7R9HIZ1_TIMPO</name>
<evidence type="ECO:0000313" key="2">
    <source>
        <dbReference type="EMBL" id="CAD7421189.1"/>
    </source>
</evidence>
<dbReference type="AlphaFoldDB" id="A0A7R9HIZ1"/>
<dbReference type="Pfam" id="PF01391">
    <property type="entry name" value="Collagen"/>
    <property type="match status" value="1"/>
</dbReference>